<proteinExistence type="predicted"/>
<reference evidence="2" key="1">
    <citation type="submission" date="2019-06" db="EMBL/GenBank/DDBJ databases">
        <authorList>
            <person name="Murdoch R.W."/>
            <person name="Fathepure B."/>
        </authorList>
    </citation>
    <scope>NUCLEOTIDE SEQUENCE</scope>
</reference>
<evidence type="ECO:0000313" key="2">
    <source>
        <dbReference type="EMBL" id="QEA06315.1"/>
    </source>
</evidence>
<evidence type="ECO:0000256" key="1">
    <source>
        <dbReference type="SAM" id="MobiDB-lite"/>
    </source>
</evidence>
<dbReference type="AlphaFoldDB" id="A0A5B8RHD0"/>
<sequence length="88" mass="9857">MAVHHDTPNTTECARRGGSAPSSSAGLAGALRDAVRRRLRAWRTRLALNRVMDMDDHLLRDIGVTRQHVCRAVDRAGRRGRGQDLCRR</sequence>
<feature type="compositionally biased region" description="Low complexity" evidence="1">
    <location>
        <begin position="16"/>
        <end position="30"/>
    </location>
</feature>
<evidence type="ECO:0008006" key="3">
    <source>
        <dbReference type="Google" id="ProtNLM"/>
    </source>
</evidence>
<feature type="region of interest" description="Disordered" evidence="1">
    <location>
        <begin position="1"/>
        <end position="30"/>
    </location>
</feature>
<gene>
    <name evidence="2" type="ORF">KBTEX_02647</name>
</gene>
<organism evidence="2">
    <name type="scientific">uncultured organism</name>
    <dbReference type="NCBI Taxonomy" id="155900"/>
    <lineage>
        <taxon>unclassified sequences</taxon>
        <taxon>environmental samples</taxon>
    </lineage>
</organism>
<dbReference type="EMBL" id="MN079136">
    <property type="protein sequence ID" value="QEA06315.1"/>
    <property type="molecule type" value="Genomic_DNA"/>
</dbReference>
<name>A0A5B8RHD0_9ZZZZ</name>
<accession>A0A5B8RHD0</accession>
<protein>
    <recommendedName>
        <fullName evidence="3">DUF1127 domain-containing protein</fullName>
    </recommendedName>
</protein>